<gene>
    <name evidence="3" type="primary">LOC110984521</name>
</gene>
<protein>
    <submittedName>
        <fullName evidence="3">Uncharacterized protein LOC110984521</fullName>
    </submittedName>
</protein>
<evidence type="ECO:0000256" key="1">
    <source>
        <dbReference type="SAM" id="MobiDB-lite"/>
    </source>
</evidence>
<organism evidence="2 3">
    <name type="scientific">Acanthaster planci</name>
    <name type="common">Crown-of-thorns starfish</name>
    <dbReference type="NCBI Taxonomy" id="133434"/>
    <lineage>
        <taxon>Eukaryota</taxon>
        <taxon>Metazoa</taxon>
        <taxon>Echinodermata</taxon>
        <taxon>Eleutherozoa</taxon>
        <taxon>Asterozoa</taxon>
        <taxon>Asteroidea</taxon>
        <taxon>Valvatacea</taxon>
        <taxon>Valvatida</taxon>
        <taxon>Acanthasteridae</taxon>
        <taxon>Acanthaster</taxon>
    </lineage>
</organism>
<dbReference type="GeneID" id="110984521"/>
<dbReference type="Proteomes" id="UP000694845">
    <property type="component" value="Unplaced"/>
</dbReference>
<dbReference type="RefSeq" id="XP_022100482.1">
    <property type="nucleotide sequence ID" value="XM_022244790.1"/>
</dbReference>
<keyword evidence="2" id="KW-1185">Reference proteome</keyword>
<evidence type="ECO:0000313" key="3">
    <source>
        <dbReference type="RefSeq" id="XP_022100482.1"/>
    </source>
</evidence>
<proteinExistence type="predicted"/>
<name>A0A8B7Z6A5_ACAPL</name>
<reference evidence="3" key="1">
    <citation type="submission" date="2025-08" db="UniProtKB">
        <authorList>
            <consortium name="RefSeq"/>
        </authorList>
    </citation>
    <scope>IDENTIFICATION</scope>
</reference>
<sequence length="202" mass="23579">MLEQLGHAVLVPLCFKSFLFDSGTNKTPALQQRSQVKSVKRRTQNEPNETVGEHQAHSSKERRLAANPSSKGSTGLHAGAASRPRIHLMIANISLNDNIRLWHLKVWTDHLYMETPQRTRNRKYYFYGKLRDESGLVIYFMYFGTFLKSMEHLSMMEESTEYKPLYMWHVKVQEQDKEYRGLARGESEFKLLIDEHSKICRA</sequence>
<feature type="compositionally biased region" description="Basic and acidic residues" evidence="1">
    <location>
        <begin position="51"/>
        <end position="64"/>
    </location>
</feature>
<evidence type="ECO:0000313" key="2">
    <source>
        <dbReference type="Proteomes" id="UP000694845"/>
    </source>
</evidence>
<accession>A0A8B7Z6A5</accession>
<dbReference type="AlphaFoldDB" id="A0A8B7Z6A5"/>
<dbReference type="KEGG" id="aplc:110984521"/>
<feature type="region of interest" description="Disordered" evidence="1">
    <location>
        <begin position="29"/>
        <end position="78"/>
    </location>
</feature>